<name>A0A2W5T748_9BACT</name>
<dbReference type="Proteomes" id="UP000249061">
    <property type="component" value="Unassembled WGS sequence"/>
</dbReference>
<reference evidence="5 6" key="1">
    <citation type="submission" date="2017-08" db="EMBL/GenBank/DDBJ databases">
        <title>Infants hospitalized years apart are colonized by the same room-sourced microbial strains.</title>
        <authorList>
            <person name="Brooks B."/>
            <person name="Olm M.R."/>
            <person name="Firek B.A."/>
            <person name="Baker R."/>
            <person name="Thomas B.C."/>
            <person name="Morowitz M.J."/>
            <person name="Banfield J.F."/>
        </authorList>
    </citation>
    <scope>NUCLEOTIDE SEQUENCE [LARGE SCALE GENOMIC DNA]</scope>
    <source>
        <strain evidence="5">S2_003_000_R2_14</strain>
    </source>
</reference>
<dbReference type="InterPro" id="IPR014284">
    <property type="entry name" value="RNA_pol_sigma-70_dom"/>
</dbReference>
<dbReference type="InterPro" id="IPR036388">
    <property type="entry name" value="WH-like_DNA-bd_sf"/>
</dbReference>
<dbReference type="GO" id="GO:0006352">
    <property type="term" value="P:DNA-templated transcription initiation"/>
    <property type="evidence" value="ECO:0007669"/>
    <property type="project" value="InterPro"/>
</dbReference>
<dbReference type="InterPro" id="IPR032710">
    <property type="entry name" value="NTF2-like_dom_sf"/>
</dbReference>
<dbReference type="SUPFAM" id="SSF88946">
    <property type="entry name" value="Sigma2 domain of RNA polymerase sigma factors"/>
    <property type="match status" value="1"/>
</dbReference>
<feature type="domain" description="RNA polymerase sigma-70 region 2" evidence="2">
    <location>
        <begin position="3"/>
        <end position="63"/>
    </location>
</feature>
<dbReference type="NCBIfam" id="TIGR02937">
    <property type="entry name" value="sigma70-ECF"/>
    <property type="match status" value="1"/>
</dbReference>
<dbReference type="InterPro" id="IPR013324">
    <property type="entry name" value="RNA_pol_sigma_r3/r4-like"/>
</dbReference>
<proteinExistence type="predicted"/>
<dbReference type="AlphaFoldDB" id="A0A2W5T748"/>
<comment type="subunit">
    <text evidence="1">Interacts transiently with the RNA polymerase catalytic core formed by RpoA, RpoB, RpoC and RpoZ (2 alpha, 1 beta, 1 beta' and 1 omega subunit) to form the RNA polymerase holoenzyme that can initiate transcription.</text>
</comment>
<dbReference type="PANTHER" id="PTHR30173">
    <property type="entry name" value="SIGMA 19 FACTOR"/>
    <property type="match status" value="1"/>
</dbReference>
<feature type="domain" description="RNA polymerase sigma factor 70 region 4 type 2" evidence="3">
    <location>
        <begin position="99"/>
        <end position="149"/>
    </location>
</feature>
<evidence type="ECO:0000313" key="6">
    <source>
        <dbReference type="Proteomes" id="UP000249061"/>
    </source>
</evidence>
<dbReference type="Pfam" id="PF12680">
    <property type="entry name" value="SnoaL_2"/>
    <property type="match status" value="1"/>
</dbReference>
<evidence type="ECO:0000313" key="5">
    <source>
        <dbReference type="EMBL" id="PZR07295.1"/>
    </source>
</evidence>
<dbReference type="SUPFAM" id="SSF88659">
    <property type="entry name" value="Sigma3 and sigma4 domains of RNA polymerase sigma factors"/>
    <property type="match status" value="1"/>
</dbReference>
<gene>
    <name evidence="5" type="ORF">DI536_27985</name>
</gene>
<dbReference type="GO" id="GO:0003677">
    <property type="term" value="F:DNA binding"/>
    <property type="evidence" value="ECO:0007669"/>
    <property type="project" value="InterPro"/>
</dbReference>
<evidence type="ECO:0000259" key="3">
    <source>
        <dbReference type="Pfam" id="PF08281"/>
    </source>
</evidence>
<protein>
    <submittedName>
        <fullName evidence="5">RNA polymerase sigma-70 factor</fullName>
    </submittedName>
</protein>
<dbReference type="GO" id="GO:0016987">
    <property type="term" value="F:sigma factor activity"/>
    <property type="evidence" value="ECO:0007669"/>
    <property type="project" value="InterPro"/>
</dbReference>
<accession>A0A2W5T748</accession>
<comment type="caution">
    <text evidence="5">The sequence shown here is derived from an EMBL/GenBank/DDBJ whole genome shotgun (WGS) entry which is preliminary data.</text>
</comment>
<dbReference type="PANTHER" id="PTHR30173:SF36">
    <property type="entry name" value="ECF RNA POLYMERASE SIGMA FACTOR SIGJ"/>
    <property type="match status" value="1"/>
</dbReference>
<dbReference type="Gene3D" id="1.10.10.10">
    <property type="entry name" value="Winged helix-like DNA-binding domain superfamily/Winged helix DNA-binding domain"/>
    <property type="match status" value="1"/>
</dbReference>
<dbReference type="InterPro" id="IPR007627">
    <property type="entry name" value="RNA_pol_sigma70_r2"/>
</dbReference>
<dbReference type="Gene3D" id="3.10.450.50">
    <property type="match status" value="1"/>
</dbReference>
<dbReference type="EMBL" id="QFQP01000032">
    <property type="protein sequence ID" value="PZR07295.1"/>
    <property type="molecule type" value="Genomic_DNA"/>
</dbReference>
<dbReference type="InterPro" id="IPR013249">
    <property type="entry name" value="RNA_pol_sigma70_r4_t2"/>
</dbReference>
<evidence type="ECO:0000259" key="4">
    <source>
        <dbReference type="Pfam" id="PF12680"/>
    </source>
</evidence>
<dbReference type="NCBIfam" id="NF007214">
    <property type="entry name" value="PRK09636.1"/>
    <property type="match status" value="1"/>
</dbReference>
<dbReference type="Gene3D" id="1.10.1740.10">
    <property type="match status" value="1"/>
</dbReference>
<dbReference type="InterPro" id="IPR037401">
    <property type="entry name" value="SnoaL-like"/>
</dbReference>
<dbReference type="InterPro" id="IPR013325">
    <property type="entry name" value="RNA_pol_sigma_r2"/>
</dbReference>
<evidence type="ECO:0000259" key="2">
    <source>
        <dbReference type="Pfam" id="PF04542"/>
    </source>
</evidence>
<organism evidence="5 6">
    <name type="scientific">Archangium gephyra</name>
    <dbReference type="NCBI Taxonomy" id="48"/>
    <lineage>
        <taxon>Bacteria</taxon>
        <taxon>Pseudomonadati</taxon>
        <taxon>Myxococcota</taxon>
        <taxon>Myxococcia</taxon>
        <taxon>Myxococcales</taxon>
        <taxon>Cystobacterineae</taxon>
        <taxon>Archangiaceae</taxon>
        <taxon>Archangium</taxon>
    </lineage>
</organism>
<dbReference type="Pfam" id="PF04542">
    <property type="entry name" value="Sigma70_r2"/>
    <property type="match status" value="1"/>
</dbReference>
<dbReference type="Pfam" id="PF08281">
    <property type="entry name" value="Sigma70_r4_2"/>
    <property type="match status" value="1"/>
</dbReference>
<evidence type="ECO:0000256" key="1">
    <source>
        <dbReference type="ARBA" id="ARBA00011344"/>
    </source>
</evidence>
<dbReference type="SUPFAM" id="SSF54427">
    <property type="entry name" value="NTF2-like"/>
    <property type="match status" value="1"/>
</dbReference>
<sequence length="278" mass="30865">MNELRPQLFDIAYRMLGSAAEAEELVQDAFERWAATEQASVASPKAFLSTMVTRLSLDRLKSASVQRTTYVGPWLPEPLHTRVDAADSKLEVSERISLAFLLVLETLSPAERAVFLLHEVFDYDHDDAAKVLGRSPAACRKLLERARKAVAAHRPRFAPSREAHRSLVEAFIKAVDAGDAARLTELLHENVRSDSDGGGKATAARRPLQGRDEVLRLWANMTRMRPPDFAWSLVELNGWPAVVVTLGGKTFAAIQLETDGERIHAIRSTHNPDKLARV</sequence>
<feature type="domain" description="SnoaL-like" evidence="4">
    <location>
        <begin position="168"/>
        <end position="236"/>
    </location>
</feature>
<dbReference type="InterPro" id="IPR052704">
    <property type="entry name" value="ECF_Sigma-70_Domain"/>
</dbReference>